<feature type="signal peptide" evidence="2">
    <location>
        <begin position="1"/>
        <end position="24"/>
    </location>
</feature>
<feature type="region of interest" description="Disordered" evidence="1">
    <location>
        <begin position="362"/>
        <end position="382"/>
    </location>
</feature>
<evidence type="ECO:0000256" key="2">
    <source>
        <dbReference type="SAM" id="SignalP"/>
    </source>
</evidence>
<evidence type="ECO:0000313" key="3">
    <source>
        <dbReference type="EMBL" id="RKO97220.1"/>
    </source>
</evidence>
<feature type="region of interest" description="Disordered" evidence="1">
    <location>
        <begin position="32"/>
        <end position="51"/>
    </location>
</feature>
<name>A0A4P9X019_9FUNG</name>
<feature type="compositionally biased region" description="Polar residues" evidence="1">
    <location>
        <begin position="41"/>
        <end position="51"/>
    </location>
</feature>
<evidence type="ECO:0008006" key="5">
    <source>
        <dbReference type="Google" id="ProtNLM"/>
    </source>
</evidence>
<dbReference type="EMBL" id="ML009357">
    <property type="protein sequence ID" value="RKO97220.1"/>
    <property type="molecule type" value="Genomic_DNA"/>
</dbReference>
<proteinExistence type="predicted"/>
<reference evidence="4" key="1">
    <citation type="journal article" date="2018" name="Nat. Microbiol.">
        <title>Leveraging single-cell genomics to expand the fungal tree of life.</title>
        <authorList>
            <person name="Ahrendt S.R."/>
            <person name="Quandt C.A."/>
            <person name="Ciobanu D."/>
            <person name="Clum A."/>
            <person name="Salamov A."/>
            <person name="Andreopoulos B."/>
            <person name="Cheng J.F."/>
            <person name="Woyke T."/>
            <person name="Pelin A."/>
            <person name="Henrissat B."/>
            <person name="Reynolds N.K."/>
            <person name="Benny G.L."/>
            <person name="Smith M.E."/>
            <person name="James T.Y."/>
            <person name="Grigoriev I.V."/>
        </authorList>
    </citation>
    <scope>NUCLEOTIDE SEQUENCE [LARGE SCALE GENOMIC DNA]</scope>
    <source>
        <strain evidence="4">ATCC 52028</strain>
    </source>
</reference>
<dbReference type="AlphaFoldDB" id="A0A4P9X019"/>
<evidence type="ECO:0000256" key="1">
    <source>
        <dbReference type="SAM" id="MobiDB-lite"/>
    </source>
</evidence>
<gene>
    <name evidence="3" type="ORF">CAUPRSCDRAFT_11097</name>
</gene>
<evidence type="ECO:0000313" key="4">
    <source>
        <dbReference type="Proteomes" id="UP000268535"/>
    </source>
</evidence>
<protein>
    <recommendedName>
        <fullName evidence="5">RGS domain-containing protein</fullName>
    </recommendedName>
</protein>
<dbReference type="Proteomes" id="UP000268535">
    <property type="component" value="Unassembled WGS sequence"/>
</dbReference>
<feature type="region of interest" description="Disordered" evidence="1">
    <location>
        <begin position="313"/>
        <end position="336"/>
    </location>
</feature>
<keyword evidence="2" id="KW-0732">Signal</keyword>
<organism evidence="3 4">
    <name type="scientific">Caulochytrium protostelioides</name>
    <dbReference type="NCBI Taxonomy" id="1555241"/>
    <lineage>
        <taxon>Eukaryota</taxon>
        <taxon>Fungi</taxon>
        <taxon>Fungi incertae sedis</taxon>
        <taxon>Chytridiomycota</taxon>
        <taxon>Chytridiomycota incertae sedis</taxon>
        <taxon>Chytridiomycetes</taxon>
        <taxon>Caulochytriales</taxon>
        <taxon>Caulochytriaceae</taxon>
        <taxon>Caulochytrium</taxon>
    </lineage>
</organism>
<sequence length="606" mass="67305">MLLPWHFCSAWLTLLLTIKALCRASPSSFGDEIAQGHPESTGATNESSNKIQRPDLDMTSAFAIMSRQFDFHLRWYLRLEDVEPRAPFPNNLEGRGASRYLSRPSQSVSEVLYGLVYRYGPRTDDNNLARMILEGFEVVPRGDHEVRDAVIWNYAIPLAAYISRAVNGNSRDIPMSDGHRQRLQNVYSHCDLVRRFRELSGALDSDSRIAPLATTSWKYNPAIDFPLASGIHESSMINHQARIFHVTTALPSATFDAQTAYSTMFSHVVAELAVSYHELVKERAESMLLRVNANWGSRLKFLDLLIDFIVKNGRPTARPDQPETETSDRPGKRISGSLLDMTAPVAGRTAHRQILGARRDQHTQPAGHAVGRPGGPATQWNEPAERRDNNVVASTPEALVKANELKAGYLKVAATNLCTCDFESIRTFIEGATSVLSFEDVLRTFAAYPNNIEREVSALVVDSFVEHLHSEIDLWGKFYLTHNRETTMQSMRNPILPILPYILAPVTSDETAMTIFENGPVPPYREIEDNPALTFPTPGEGTAGLAVDVPTATAGRAAEVALDQPVGVVASNHEPPAYSRRGATQRPTTHSTLRSRFGAFFKVLRE</sequence>
<feature type="chain" id="PRO_5020276456" description="RGS domain-containing protein" evidence="2">
    <location>
        <begin position="25"/>
        <end position="606"/>
    </location>
</feature>
<accession>A0A4P9X019</accession>